<dbReference type="Proteomes" id="UP000195106">
    <property type="component" value="Unassembled WGS sequence"/>
</dbReference>
<feature type="compositionally biased region" description="Low complexity" evidence="1">
    <location>
        <begin position="113"/>
        <end position="147"/>
    </location>
</feature>
<dbReference type="AlphaFoldDB" id="A0A251XPL4"/>
<organism evidence="2 3">
    <name type="scientific">Clavibacter michiganensis</name>
    <dbReference type="NCBI Taxonomy" id="28447"/>
    <lineage>
        <taxon>Bacteria</taxon>
        <taxon>Bacillati</taxon>
        <taxon>Actinomycetota</taxon>
        <taxon>Actinomycetes</taxon>
        <taxon>Micrococcales</taxon>
        <taxon>Microbacteriaceae</taxon>
        <taxon>Clavibacter</taxon>
    </lineage>
</organism>
<comment type="caution">
    <text evidence="2">The sequence shown here is derived from an EMBL/GenBank/DDBJ whole genome shotgun (WGS) entry which is preliminary data.</text>
</comment>
<accession>A0A251XPL4</accession>
<feature type="compositionally biased region" description="Low complexity" evidence="1">
    <location>
        <begin position="49"/>
        <end position="79"/>
    </location>
</feature>
<protein>
    <submittedName>
        <fullName evidence="2">Uncharacterized protein</fullName>
    </submittedName>
</protein>
<evidence type="ECO:0000313" key="3">
    <source>
        <dbReference type="Proteomes" id="UP000195106"/>
    </source>
</evidence>
<evidence type="ECO:0000256" key="1">
    <source>
        <dbReference type="SAM" id="MobiDB-lite"/>
    </source>
</evidence>
<gene>
    <name evidence="2" type="ORF">CMsap09_00580</name>
</gene>
<dbReference type="EMBL" id="MDHJ01000001">
    <property type="protein sequence ID" value="OUE07410.1"/>
    <property type="molecule type" value="Genomic_DNA"/>
</dbReference>
<reference evidence="2 3" key="1">
    <citation type="submission" date="2016-08" db="EMBL/GenBank/DDBJ databases">
        <title>Genome sequence of Clavibacter michiganensis spp. strain CASJ009.</title>
        <authorList>
            <person name="Thapa S.P."/>
            <person name="Coaker G."/>
        </authorList>
    </citation>
    <scope>NUCLEOTIDE SEQUENCE [LARGE SCALE GENOMIC DNA]</scope>
    <source>
        <strain evidence="2">CASJ009</strain>
    </source>
</reference>
<proteinExistence type="predicted"/>
<sequence length="192" mass="19587">MRGSPAMTSEHLAPARFQPLLADVTQTELAPSASASGANGVKAAPGSVSGACTSSLTTSTSWRAASRATAARVRSSCTSPIGLCGLQRRNASTPEANARSRPARSRDARPSDTRSGTSSTRAPASSTSSKKGGYTGGVTTTRPPRGTASRRVSTMPTLTSVAMRTRLSSTIQPQRSRANRAKAGASGPGPSR</sequence>
<name>A0A251XPL4_9MICO</name>
<evidence type="ECO:0000313" key="2">
    <source>
        <dbReference type="EMBL" id="OUE07410.1"/>
    </source>
</evidence>
<feature type="region of interest" description="Disordered" evidence="1">
    <location>
        <begin position="31"/>
        <end position="192"/>
    </location>
</feature>
<feature type="compositionally biased region" description="Polar residues" evidence="1">
    <location>
        <begin position="150"/>
        <end position="176"/>
    </location>
</feature>